<dbReference type="PANTHER" id="PTHR34653">
    <property type="match status" value="1"/>
</dbReference>
<reference evidence="5 6" key="2">
    <citation type="journal article" date="2014" name="FEMS Microbiol. Lett.">
        <title>Draft genomic DNA sequence of the facultatively methylotrophic bacterium Acidomonas methanolica type strain MB58.</title>
        <authorList>
            <person name="Higashiura N."/>
            <person name="Hadano H."/>
            <person name="Hirakawa H."/>
            <person name="Matsutani M."/>
            <person name="Takabe S."/>
            <person name="Matsushita K."/>
            <person name="Azuma Y."/>
        </authorList>
    </citation>
    <scope>NUCLEOTIDE SEQUENCE [LARGE SCALE GENOMIC DNA]</scope>
    <source>
        <strain evidence="5 6">MB58</strain>
    </source>
</reference>
<organism evidence="5 6">
    <name type="scientific">Acidomonas methanolica NBRC 104435</name>
    <dbReference type="NCBI Taxonomy" id="1231351"/>
    <lineage>
        <taxon>Bacteria</taxon>
        <taxon>Pseudomonadati</taxon>
        <taxon>Pseudomonadota</taxon>
        <taxon>Alphaproteobacteria</taxon>
        <taxon>Acetobacterales</taxon>
        <taxon>Acetobacteraceae</taxon>
        <taxon>Acidomonas</taxon>
    </lineage>
</organism>
<evidence type="ECO:0000256" key="1">
    <source>
        <dbReference type="ARBA" id="ARBA00004117"/>
    </source>
</evidence>
<dbReference type="GO" id="GO:0003774">
    <property type="term" value="F:cytoskeletal motor activity"/>
    <property type="evidence" value="ECO:0007669"/>
    <property type="project" value="InterPro"/>
</dbReference>
<proteinExistence type="inferred from homology"/>
<dbReference type="GO" id="GO:0071973">
    <property type="term" value="P:bacterial-type flagellum-dependent cell motility"/>
    <property type="evidence" value="ECO:0007669"/>
    <property type="project" value="InterPro"/>
</dbReference>
<dbReference type="EMBL" id="BAND01000040">
    <property type="protein sequence ID" value="GAJ28963.1"/>
    <property type="molecule type" value="Genomic_DNA"/>
</dbReference>
<comment type="subcellular location">
    <subcellularLocation>
        <location evidence="1 4">Bacterial flagellum basal body</location>
    </subcellularLocation>
</comment>
<keyword evidence="3 4" id="KW-0975">Bacterial flagellum</keyword>
<comment type="similarity">
    <text evidence="2 4">Belongs to the FliE family.</text>
</comment>
<dbReference type="AlphaFoldDB" id="A0A023D473"/>
<reference evidence="6" key="1">
    <citation type="journal article" date="2014" name="FEMS Microbiol. Lett.">
        <title>Draft Genomic DNA Sequence of the Facultatively Methylotrophic Bacterium Acidomonas methanolica type strain MB58.</title>
        <authorList>
            <person name="Higashiura N."/>
            <person name="Hadano H."/>
            <person name="Hirakawa H."/>
            <person name="Matsutani M."/>
            <person name="Takabe S."/>
            <person name="Matsushita K."/>
            <person name="Azuma Y."/>
        </authorList>
    </citation>
    <scope>NUCLEOTIDE SEQUENCE [LARGE SCALE GENOMIC DNA]</scope>
    <source>
        <strain evidence="6">MB58</strain>
    </source>
</reference>
<dbReference type="Proteomes" id="UP000019760">
    <property type="component" value="Unassembled WGS sequence"/>
</dbReference>
<dbReference type="HAMAP" id="MF_00724">
    <property type="entry name" value="FliE"/>
    <property type="match status" value="1"/>
</dbReference>
<dbReference type="Pfam" id="PF02049">
    <property type="entry name" value="FliE"/>
    <property type="match status" value="1"/>
</dbReference>
<protein>
    <recommendedName>
        <fullName evidence="4">Flagellar hook-basal body complex protein FliE</fullName>
    </recommendedName>
</protein>
<name>A0A023D473_ACIMT</name>
<keyword evidence="5" id="KW-0969">Cilium</keyword>
<dbReference type="GO" id="GO:0005198">
    <property type="term" value="F:structural molecule activity"/>
    <property type="evidence" value="ECO:0007669"/>
    <property type="project" value="InterPro"/>
</dbReference>
<sequence>MIGNVTQAFNAYAETMRQAATAQGDRTGGTEAPAFSASSSGAEFGSVLGSAVSSAIQTGHGAEALAAQGLSGHGDVTGIVTAVANAQLALQTTTVLRDRFVQAYQDVMRMSI</sequence>
<evidence type="ECO:0000313" key="5">
    <source>
        <dbReference type="EMBL" id="GAJ28963.1"/>
    </source>
</evidence>
<gene>
    <name evidence="4" type="primary">fliE</name>
    <name evidence="5" type="ORF">Amme_040_035</name>
</gene>
<dbReference type="RefSeq" id="WP_042058184.1">
    <property type="nucleotide sequence ID" value="NZ_BAND01000040.1"/>
</dbReference>
<evidence type="ECO:0000256" key="4">
    <source>
        <dbReference type="HAMAP-Rule" id="MF_00724"/>
    </source>
</evidence>
<keyword evidence="6" id="KW-1185">Reference proteome</keyword>
<accession>A0A023D473</accession>
<keyword evidence="5" id="KW-0966">Cell projection</keyword>
<dbReference type="GO" id="GO:0009425">
    <property type="term" value="C:bacterial-type flagellum basal body"/>
    <property type="evidence" value="ECO:0007669"/>
    <property type="project" value="UniProtKB-SubCell"/>
</dbReference>
<comment type="caution">
    <text evidence="5">The sequence shown here is derived from an EMBL/GenBank/DDBJ whole genome shotgun (WGS) entry which is preliminary data.</text>
</comment>
<dbReference type="OrthoDB" id="8481852at2"/>
<evidence type="ECO:0000256" key="2">
    <source>
        <dbReference type="ARBA" id="ARBA00009272"/>
    </source>
</evidence>
<evidence type="ECO:0000256" key="3">
    <source>
        <dbReference type="ARBA" id="ARBA00023143"/>
    </source>
</evidence>
<keyword evidence="5" id="KW-0282">Flagellum</keyword>
<evidence type="ECO:0000313" key="6">
    <source>
        <dbReference type="Proteomes" id="UP000019760"/>
    </source>
</evidence>
<dbReference type="PANTHER" id="PTHR34653:SF1">
    <property type="entry name" value="FLAGELLAR HOOK-BASAL BODY COMPLEX PROTEIN FLIE"/>
    <property type="match status" value="1"/>
</dbReference>
<dbReference type="InterPro" id="IPR001624">
    <property type="entry name" value="FliE"/>
</dbReference>